<evidence type="ECO:0000313" key="1">
    <source>
        <dbReference type="EMBL" id="MFB2837821.1"/>
    </source>
</evidence>
<dbReference type="EMBL" id="JBHFNT010000226">
    <property type="protein sequence ID" value="MFB2837821.1"/>
    <property type="molecule type" value="Genomic_DNA"/>
</dbReference>
<dbReference type="RefSeq" id="WP_413280160.1">
    <property type="nucleotide sequence ID" value="NZ_JBHFNT010000226.1"/>
</dbReference>
<accession>A0ABV4WSF7</accession>
<name>A0ABV4WSF7_9CYAN</name>
<comment type="caution">
    <text evidence="1">The sequence shown here is derived from an EMBL/GenBank/DDBJ whole genome shotgun (WGS) entry which is preliminary data.</text>
</comment>
<reference evidence="1 2" key="1">
    <citation type="submission" date="2024-09" db="EMBL/GenBank/DDBJ databases">
        <title>Floridaenema gen nov. (Aerosakkonemataceae, Aerosakkonematales ord. nov., Cyanobacteria) from benthic tropical and subtropical fresh waters, with the description of four new species.</title>
        <authorList>
            <person name="Moretto J.A."/>
            <person name="Berthold D.E."/>
            <person name="Lefler F.W."/>
            <person name="Huang I.-S."/>
            <person name="Laughinghouse H. IV."/>
        </authorList>
    </citation>
    <scope>NUCLEOTIDE SEQUENCE [LARGE SCALE GENOMIC DNA]</scope>
    <source>
        <strain evidence="1 2">BLCC-F167</strain>
    </source>
</reference>
<gene>
    <name evidence="1" type="ORF">ACE1CA_25240</name>
</gene>
<organism evidence="1 2">
    <name type="scientific">Floridaenema evergladense BLCC-F167</name>
    <dbReference type="NCBI Taxonomy" id="3153639"/>
    <lineage>
        <taxon>Bacteria</taxon>
        <taxon>Bacillati</taxon>
        <taxon>Cyanobacteriota</taxon>
        <taxon>Cyanophyceae</taxon>
        <taxon>Oscillatoriophycideae</taxon>
        <taxon>Aerosakkonematales</taxon>
        <taxon>Aerosakkonemataceae</taxon>
        <taxon>Floridanema</taxon>
        <taxon>Floridanema evergladense</taxon>
    </lineage>
</organism>
<proteinExistence type="predicted"/>
<evidence type="ECO:0000313" key="2">
    <source>
        <dbReference type="Proteomes" id="UP001576780"/>
    </source>
</evidence>
<protein>
    <submittedName>
        <fullName evidence="1">Uncharacterized protein</fullName>
    </submittedName>
</protein>
<sequence>MKPAAKITLKAFLVALYQQNTPLPEAQTTELHQISEALSDRIAQLDTLAKSDSTFNESYQKNRQALLNPAAIQKQGPKPKVNEAAENRALEIENISVDLSDDKLIEIAEKVLNAPDPVTAAKQIPEILYMVPSIPIL</sequence>
<dbReference type="Proteomes" id="UP001576780">
    <property type="component" value="Unassembled WGS sequence"/>
</dbReference>
<keyword evidence="2" id="KW-1185">Reference proteome</keyword>